<dbReference type="Proteomes" id="UP000725002">
    <property type="component" value="Unassembled WGS sequence"/>
</dbReference>
<evidence type="ECO:0000313" key="4">
    <source>
        <dbReference type="Proteomes" id="UP000725002"/>
    </source>
</evidence>
<dbReference type="SUPFAM" id="SSF48371">
    <property type="entry name" value="ARM repeat"/>
    <property type="match status" value="1"/>
</dbReference>
<protein>
    <submittedName>
        <fullName evidence="3">DUF1080 domain-containing protein</fullName>
    </submittedName>
</protein>
<keyword evidence="1" id="KW-0732">Signal</keyword>
<dbReference type="Gene3D" id="1.25.10.10">
    <property type="entry name" value="Leucine-rich Repeat Variant"/>
    <property type="match status" value="1"/>
</dbReference>
<dbReference type="EMBL" id="JADILV010000084">
    <property type="protein sequence ID" value="MBO8484755.1"/>
    <property type="molecule type" value="Genomic_DNA"/>
</dbReference>
<name>A0A940DU00_9BACT</name>
<evidence type="ECO:0000313" key="3">
    <source>
        <dbReference type="EMBL" id="MBO8484755.1"/>
    </source>
</evidence>
<dbReference type="InterPro" id="IPR010496">
    <property type="entry name" value="AL/BT2_dom"/>
</dbReference>
<dbReference type="AlphaFoldDB" id="A0A940DU00"/>
<proteinExistence type="predicted"/>
<evidence type="ECO:0000259" key="2">
    <source>
        <dbReference type="Pfam" id="PF06439"/>
    </source>
</evidence>
<organism evidence="3 4">
    <name type="scientific">Candidatus Cryptobacteroides avicola</name>
    <dbReference type="NCBI Taxonomy" id="2840757"/>
    <lineage>
        <taxon>Bacteria</taxon>
        <taxon>Pseudomonadati</taxon>
        <taxon>Bacteroidota</taxon>
        <taxon>Bacteroidia</taxon>
        <taxon>Bacteroidales</taxon>
        <taxon>Candidatus Cryptobacteroides</taxon>
    </lineage>
</organism>
<dbReference type="InterPro" id="IPR016024">
    <property type="entry name" value="ARM-type_fold"/>
</dbReference>
<dbReference type="GO" id="GO:0016787">
    <property type="term" value="F:hydrolase activity"/>
    <property type="evidence" value="ECO:0007669"/>
    <property type="project" value="InterPro"/>
</dbReference>
<gene>
    <name evidence="3" type="ORF">IAB75_11700</name>
</gene>
<dbReference type="InterPro" id="IPR011989">
    <property type="entry name" value="ARM-like"/>
</dbReference>
<dbReference type="Gene3D" id="2.60.120.560">
    <property type="entry name" value="Exo-inulinase, domain 1"/>
    <property type="match status" value="1"/>
</dbReference>
<dbReference type="Pfam" id="PF06439">
    <property type="entry name" value="3keto-disac_hyd"/>
    <property type="match status" value="1"/>
</dbReference>
<feature type="chain" id="PRO_5037138978" evidence="1">
    <location>
        <begin position="25"/>
        <end position="948"/>
    </location>
</feature>
<feature type="signal peptide" evidence="1">
    <location>
        <begin position="1"/>
        <end position="24"/>
    </location>
</feature>
<reference evidence="3" key="1">
    <citation type="submission" date="2020-10" db="EMBL/GenBank/DDBJ databases">
        <authorList>
            <person name="Gilroy R."/>
        </authorList>
    </citation>
    <scope>NUCLEOTIDE SEQUENCE</scope>
    <source>
        <strain evidence="3">G3-8215</strain>
    </source>
</reference>
<feature type="domain" description="3-keto-alpha-glucoside-1,2-lyase/3-keto-2-hydroxy-glucal hydratase" evidence="2">
    <location>
        <begin position="743"/>
        <end position="943"/>
    </location>
</feature>
<sequence length="948" mass="100861">MKKTILSIILTLAVPGLASIHAGAQDARQRTTLTIVQDALAQLPAQTSEDLYGEMSDIAGSAPESVELLAGMLVPASEGQNALVEYALNGIVNFACANGNEAYAAPVRAGLAAGLEKCGDTANKALLLSLFRLLATADDIPIFLEYAGDPTLGSVAVNALISIEGSDEAIMDLIKSDGASRPLLAYAAAEKGLAAAEPYLLAWIQDLDGNADEDSDPSSKVDTPDMRTYLHALACCGSEASLNFLKKASIYDYITLLQRLAENGNASAAISGARKLLKSDDTNIRCAALEILVSVQGALAGKYILAAAKSPDREYRCAALEYGARFIEDDCLCAGLSKLLETADDGVKTDIVNWTGAHKVSRLLPDVLAYIPEYAGENAGKTASPELVIAAVGAAGMIGGDKAADALVAQLSGDADYAQAAYRALLSFDGDLESRLQSVLEGSDSQAVGYALSLASVRRMTGLAPQVFSLLDSDDSMVRKTAYMTLEGVVAPEDCGRLGSLLEKADTDFKVAALQSALAGALMTLAPEQQYEEAMALIGESGKPYLYYPVLAQSATKDAVKYLKGAYAEGVGAQEAFSALMTVDNIAAADVLMSIAGSDPENAGAALARVVDLVSASGLDDMSRESWYAAVMKSGPDVKLQNKVLDALATTPVMPAFLLAAKYLDDPQTAYRAANAVKSIASRTADEIDYYALKPALEKSMEVFAAAGGADDGYAVDEIRKMLSGLQPPAEKFVLPEDEARAGYEVLFDGTDLSKWTGDMEGYTPVNGTIYVTAKYGDTRNLYTKKEYRDFILRFDFCFVKPGVNNGVGIRTPMGKDAAYWGMCECQILDHDDPIYKNLHEYQVHGSAYGIIPAKRIVHKPLGEWNSEEIKVVGDRITVTLNGEVILDGNLREACQGHNVAPDGSKYNPYTVDHKNHPGMFNEKGHIGFLGHGAGIKFRNVRVLDLDK</sequence>
<evidence type="ECO:0000256" key="1">
    <source>
        <dbReference type="SAM" id="SignalP"/>
    </source>
</evidence>
<comment type="caution">
    <text evidence="3">The sequence shown here is derived from an EMBL/GenBank/DDBJ whole genome shotgun (WGS) entry which is preliminary data.</text>
</comment>
<accession>A0A940DU00</accession>
<reference evidence="3" key="2">
    <citation type="journal article" date="2021" name="PeerJ">
        <title>Extensive microbial diversity within the chicken gut microbiome revealed by metagenomics and culture.</title>
        <authorList>
            <person name="Gilroy R."/>
            <person name="Ravi A."/>
            <person name="Getino M."/>
            <person name="Pursley I."/>
            <person name="Horton D.L."/>
            <person name="Alikhan N.F."/>
            <person name="Baker D."/>
            <person name="Gharbi K."/>
            <person name="Hall N."/>
            <person name="Watson M."/>
            <person name="Adriaenssens E.M."/>
            <person name="Foster-Nyarko E."/>
            <person name="Jarju S."/>
            <person name="Secka A."/>
            <person name="Antonio M."/>
            <person name="Oren A."/>
            <person name="Chaudhuri R.R."/>
            <person name="La Ragione R."/>
            <person name="Hildebrand F."/>
            <person name="Pallen M.J."/>
        </authorList>
    </citation>
    <scope>NUCLEOTIDE SEQUENCE</scope>
    <source>
        <strain evidence="3">G3-8215</strain>
    </source>
</reference>